<keyword evidence="6" id="KW-1185">Reference proteome</keyword>
<comment type="caution">
    <text evidence="5">The sequence shown here is derived from an EMBL/GenBank/DDBJ whole genome shotgun (WGS) entry which is preliminary data.</text>
</comment>
<sequence length="265" mass="29853">MHKTTWFLVCKQNVQLNLVMYRHMAGHSKWQNVKHIKAEKNRQKNLLSCKYVYLIGLAVRDGGPDPKLNTKLANIMDQAKKNNIPSSTIENALKRGGNKKNKYGSAEILSPGGCIIIIEYETDNISTIRHEIKTVCKKHGANVLSGEGRWRAVYEQKGIIKAIQLKNGEQIDAEKALDDAIEAGAEEVNVKDDEAKPYLEFLCAPEDLNPVKKEIEQLYDVEEGYLGYLPIVTVELDEETSTIVDNLLEDLGNISDVVRIYENVK</sequence>
<protein>
    <submittedName>
        <fullName evidence="5">Translational activator of cytochrome c oxidase 1</fullName>
    </submittedName>
</protein>
<dbReference type="PANTHER" id="PTHR12532:SF0">
    <property type="entry name" value="TRANSLATIONAL ACTIVATOR OF CYTOCHROME C OXIDASE 1"/>
    <property type="match status" value="1"/>
</dbReference>
<dbReference type="InterPro" id="IPR026564">
    <property type="entry name" value="Transcrip_reg_TACO1-like_dom3"/>
</dbReference>
<evidence type="ECO:0000313" key="6">
    <source>
        <dbReference type="Proteomes" id="UP000887013"/>
    </source>
</evidence>
<dbReference type="Gene3D" id="1.10.10.200">
    <property type="match status" value="1"/>
</dbReference>
<gene>
    <name evidence="5" type="primary">Taco1</name>
    <name evidence="5" type="ORF">NPIL_135861</name>
</gene>
<dbReference type="InterPro" id="IPR017856">
    <property type="entry name" value="Integrase-like_N"/>
</dbReference>
<dbReference type="SUPFAM" id="SSF75625">
    <property type="entry name" value="YebC-like"/>
    <property type="match status" value="1"/>
</dbReference>
<dbReference type="PANTHER" id="PTHR12532">
    <property type="entry name" value="TRANSLATIONAL ACTIVATOR OF CYTOCHROME C OXIDASE 1"/>
    <property type="match status" value="1"/>
</dbReference>
<accession>A0A8X6UET7</accession>
<dbReference type="Gene3D" id="3.30.70.980">
    <property type="match status" value="2"/>
</dbReference>
<feature type="domain" description="TACO1/YebC-like second and third" evidence="3">
    <location>
        <begin position="107"/>
        <end position="264"/>
    </location>
</feature>
<dbReference type="Proteomes" id="UP000887013">
    <property type="component" value="Unassembled WGS sequence"/>
</dbReference>
<organism evidence="5 6">
    <name type="scientific">Nephila pilipes</name>
    <name type="common">Giant wood spider</name>
    <name type="synonym">Nephila maculata</name>
    <dbReference type="NCBI Taxonomy" id="299642"/>
    <lineage>
        <taxon>Eukaryota</taxon>
        <taxon>Metazoa</taxon>
        <taxon>Ecdysozoa</taxon>
        <taxon>Arthropoda</taxon>
        <taxon>Chelicerata</taxon>
        <taxon>Arachnida</taxon>
        <taxon>Araneae</taxon>
        <taxon>Araneomorphae</taxon>
        <taxon>Entelegynae</taxon>
        <taxon>Araneoidea</taxon>
        <taxon>Nephilidae</taxon>
        <taxon>Nephila</taxon>
    </lineage>
</organism>
<dbReference type="Pfam" id="PF20772">
    <property type="entry name" value="TACO1_YebC_N"/>
    <property type="match status" value="1"/>
</dbReference>
<comment type="subcellular location">
    <subcellularLocation>
        <location evidence="1">Mitochondrion</location>
    </subcellularLocation>
</comment>
<name>A0A8X6UET7_NEPPI</name>
<evidence type="ECO:0000259" key="3">
    <source>
        <dbReference type="Pfam" id="PF01709"/>
    </source>
</evidence>
<evidence type="ECO:0000259" key="4">
    <source>
        <dbReference type="Pfam" id="PF20772"/>
    </source>
</evidence>
<dbReference type="FunFam" id="1.10.10.200:FF:000002">
    <property type="entry name" value="Probable transcriptional regulatory protein CLM62_37755"/>
    <property type="match status" value="1"/>
</dbReference>
<dbReference type="AlphaFoldDB" id="A0A8X6UET7"/>
<dbReference type="OrthoDB" id="2017544at2759"/>
<evidence type="ECO:0000256" key="1">
    <source>
        <dbReference type="ARBA" id="ARBA00004173"/>
    </source>
</evidence>
<evidence type="ECO:0000313" key="5">
    <source>
        <dbReference type="EMBL" id="GFU07061.1"/>
    </source>
</evidence>
<dbReference type="Pfam" id="PF01709">
    <property type="entry name" value="Transcrip_reg"/>
    <property type="match status" value="1"/>
</dbReference>
<feature type="domain" description="TACO1/YebC-like N-terminal" evidence="4">
    <location>
        <begin position="28"/>
        <end position="97"/>
    </location>
</feature>
<dbReference type="GO" id="GO:0005739">
    <property type="term" value="C:mitochondrion"/>
    <property type="evidence" value="ECO:0007669"/>
    <property type="project" value="UniProtKB-SubCell"/>
</dbReference>
<evidence type="ECO:0000256" key="2">
    <source>
        <dbReference type="ARBA" id="ARBA00008724"/>
    </source>
</evidence>
<proteinExistence type="inferred from homology"/>
<reference evidence="5" key="1">
    <citation type="submission" date="2020-08" db="EMBL/GenBank/DDBJ databases">
        <title>Multicomponent nature underlies the extraordinary mechanical properties of spider dragline silk.</title>
        <authorList>
            <person name="Kono N."/>
            <person name="Nakamura H."/>
            <person name="Mori M."/>
            <person name="Yoshida Y."/>
            <person name="Ohtoshi R."/>
            <person name="Malay A.D."/>
            <person name="Moran D.A.P."/>
            <person name="Tomita M."/>
            <person name="Numata K."/>
            <person name="Arakawa K."/>
        </authorList>
    </citation>
    <scope>NUCLEOTIDE SEQUENCE</scope>
</reference>
<dbReference type="InterPro" id="IPR048300">
    <property type="entry name" value="TACO1_YebC-like_2nd/3rd_dom"/>
</dbReference>
<dbReference type="InterPro" id="IPR002876">
    <property type="entry name" value="Transcrip_reg_TACO1-like"/>
</dbReference>
<dbReference type="InterPro" id="IPR049083">
    <property type="entry name" value="TACO1_YebC_N"/>
</dbReference>
<dbReference type="EMBL" id="BMAW01124261">
    <property type="protein sequence ID" value="GFU07061.1"/>
    <property type="molecule type" value="Genomic_DNA"/>
</dbReference>
<comment type="similarity">
    <text evidence="2">Belongs to the TACO1 family.</text>
</comment>
<dbReference type="InterPro" id="IPR029072">
    <property type="entry name" value="YebC-like"/>
</dbReference>